<dbReference type="RefSeq" id="XP_066087858.1">
    <property type="nucleotide sequence ID" value="XM_066231761.1"/>
</dbReference>
<gene>
    <name evidence="2" type="ORF">V865_008020</name>
</gene>
<dbReference type="GeneID" id="91106821"/>
<dbReference type="AlphaFoldDB" id="A0AAX4KU50"/>
<feature type="region of interest" description="Disordered" evidence="1">
    <location>
        <begin position="93"/>
        <end position="124"/>
    </location>
</feature>
<accession>A0AAX4KU50</accession>
<feature type="region of interest" description="Disordered" evidence="1">
    <location>
        <begin position="41"/>
        <end position="64"/>
    </location>
</feature>
<sequence>MTDLQRVEPSEEEERKDHQYIAQLSGHYPLWNSAVPWTAYRSSHDERGQGGPFGWETEEQRRRPDIREYDINAAIRQSRSTYPWTNQQLGFAGDLRDDEREKGSTGPPPPASDENVGLSNTGDIRLSSVTTGPTLYRVKICSGASLPISIYTLSENIARSFRDALERQNSDVEIRLSEDIPPDEKKELKTGWAEIDTTSTNGDTSRAYLCKGGLSEEQLNMLRFIALLDIHDPSEIHTYFPAADM</sequence>
<keyword evidence="3" id="KW-1185">Reference proteome</keyword>
<evidence type="ECO:0000313" key="3">
    <source>
        <dbReference type="Proteomes" id="UP001358614"/>
    </source>
</evidence>
<feature type="compositionally biased region" description="Basic and acidic residues" evidence="1">
    <location>
        <begin position="94"/>
        <end position="103"/>
    </location>
</feature>
<dbReference type="Proteomes" id="UP001358614">
    <property type="component" value="Chromosome 3"/>
</dbReference>
<evidence type="ECO:0000256" key="1">
    <source>
        <dbReference type="SAM" id="MobiDB-lite"/>
    </source>
</evidence>
<feature type="compositionally biased region" description="Basic and acidic residues" evidence="1">
    <location>
        <begin position="1"/>
        <end position="19"/>
    </location>
</feature>
<organism evidence="2 3">
    <name type="scientific">Kwoniella europaea PYCC6329</name>
    <dbReference type="NCBI Taxonomy" id="1423913"/>
    <lineage>
        <taxon>Eukaryota</taxon>
        <taxon>Fungi</taxon>
        <taxon>Dikarya</taxon>
        <taxon>Basidiomycota</taxon>
        <taxon>Agaricomycotina</taxon>
        <taxon>Tremellomycetes</taxon>
        <taxon>Tremellales</taxon>
        <taxon>Cryptococcaceae</taxon>
        <taxon>Kwoniella</taxon>
    </lineage>
</organism>
<dbReference type="KEGG" id="ker:91106821"/>
<feature type="region of interest" description="Disordered" evidence="1">
    <location>
        <begin position="1"/>
        <end position="21"/>
    </location>
</feature>
<protein>
    <submittedName>
        <fullName evidence="2">Uncharacterized protein</fullName>
    </submittedName>
</protein>
<proteinExistence type="predicted"/>
<name>A0AAX4KU50_9TREE</name>
<evidence type="ECO:0000313" key="2">
    <source>
        <dbReference type="EMBL" id="WWD09891.1"/>
    </source>
</evidence>
<reference evidence="2 3" key="1">
    <citation type="submission" date="2024-01" db="EMBL/GenBank/DDBJ databases">
        <title>Comparative genomics of Cryptococcus and Kwoniella reveals pathogenesis evolution and contrasting modes of karyotype evolution via chromosome fusion or intercentromeric recombination.</title>
        <authorList>
            <person name="Coelho M.A."/>
            <person name="David-Palma M."/>
            <person name="Shea T."/>
            <person name="Bowers K."/>
            <person name="McGinley-Smith S."/>
            <person name="Mohammad A.W."/>
            <person name="Gnirke A."/>
            <person name="Yurkov A.M."/>
            <person name="Nowrousian M."/>
            <person name="Sun S."/>
            <person name="Cuomo C.A."/>
            <person name="Heitman J."/>
        </authorList>
    </citation>
    <scope>NUCLEOTIDE SEQUENCE [LARGE SCALE GENOMIC DNA]</scope>
    <source>
        <strain evidence="2 3">PYCC6329</strain>
    </source>
</reference>
<dbReference type="EMBL" id="CP144091">
    <property type="protein sequence ID" value="WWD09891.1"/>
    <property type="molecule type" value="Genomic_DNA"/>
</dbReference>